<comment type="caution">
    <text evidence="1">The sequence shown here is derived from an EMBL/GenBank/DDBJ whole genome shotgun (WGS) entry which is preliminary data.</text>
</comment>
<dbReference type="Proteomes" id="UP000708208">
    <property type="component" value="Unassembled WGS sequence"/>
</dbReference>
<organism evidence="1 2">
    <name type="scientific">Allacma fusca</name>
    <dbReference type="NCBI Taxonomy" id="39272"/>
    <lineage>
        <taxon>Eukaryota</taxon>
        <taxon>Metazoa</taxon>
        <taxon>Ecdysozoa</taxon>
        <taxon>Arthropoda</taxon>
        <taxon>Hexapoda</taxon>
        <taxon>Collembola</taxon>
        <taxon>Symphypleona</taxon>
        <taxon>Sminthuridae</taxon>
        <taxon>Allacma</taxon>
    </lineage>
</organism>
<reference evidence="1" key="1">
    <citation type="submission" date="2021-06" db="EMBL/GenBank/DDBJ databases">
        <authorList>
            <person name="Hodson N. C."/>
            <person name="Mongue J. A."/>
            <person name="Jaron S. K."/>
        </authorList>
    </citation>
    <scope>NUCLEOTIDE SEQUENCE</scope>
</reference>
<dbReference type="AlphaFoldDB" id="A0A8J2NT23"/>
<keyword evidence="2" id="KW-1185">Reference proteome</keyword>
<sequence length="29" mass="3391">MINIKPHNCNLQQASLKISLLLQPELQFR</sequence>
<protein>
    <submittedName>
        <fullName evidence="1">Uncharacterized protein</fullName>
    </submittedName>
</protein>
<evidence type="ECO:0000313" key="2">
    <source>
        <dbReference type="Proteomes" id="UP000708208"/>
    </source>
</evidence>
<gene>
    <name evidence="1" type="ORF">AFUS01_LOCUS3300</name>
</gene>
<accession>A0A8J2NT23</accession>
<evidence type="ECO:0000313" key="1">
    <source>
        <dbReference type="EMBL" id="CAG7687504.1"/>
    </source>
</evidence>
<feature type="non-terminal residue" evidence="1">
    <location>
        <position position="1"/>
    </location>
</feature>
<dbReference type="EMBL" id="CAJVCH010019743">
    <property type="protein sequence ID" value="CAG7687504.1"/>
    <property type="molecule type" value="Genomic_DNA"/>
</dbReference>
<proteinExistence type="predicted"/>
<name>A0A8J2NT23_9HEXA</name>